<name>A0ABN7V1M1_GIGMA</name>
<organism evidence="1 2">
    <name type="scientific">Gigaspora margarita</name>
    <dbReference type="NCBI Taxonomy" id="4874"/>
    <lineage>
        <taxon>Eukaryota</taxon>
        <taxon>Fungi</taxon>
        <taxon>Fungi incertae sedis</taxon>
        <taxon>Mucoromycota</taxon>
        <taxon>Glomeromycotina</taxon>
        <taxon>Glomeromycetes</taxon>
        <taxon>Diversisporales</taxon>
        <taxon>Gigasporaceae</taxon>
        <taxon>Gigaspora</taxon>
    </lineage>
</organism>
<dbReference type="EMBL" id="CAJVQB010007667">
    <property type="protein sequence ID" value="CAG8707108.1"/>
    <property type="molecule type" value="Genomic_DNA"/>
</dbReference>
<comment type="caution">
    <text evidence="1">The sequence shown here is derived from an EMBL/GenBank/DDBJ whole genome shotgun (WGS) entry which is preliminary data.</text>
</comment>
<protein>
    <submittedName>
        <fullName evidence="1">42100_t:CDS:1</fullName>
    </submittedName>
</protein>
<keyword evidence="2" id="KW-1185">Reference proteome</keyword>
<dbReference type="Proteomes" id="UP000789901">
    <property type="component" value="Unassembled WGS sequence"/>
</dbReference>
<proteinExistence type="predicted"/>
<gene>
    <name evidence="1" type="ORF">GMARGA_LOCUS12512</name>
</gene>
<reference evidence="1 2" key="1">
    <citation type="submission" date="2021-06" db="EMBL/GenBank/DDBJ databases">
        <authorList>
            <person name="Kallberg Y."/>
            <person name="Tangrot J."/>
            <person name="Rosling A."/>
        </authorList>
    </citation>
    <scope>NUCLEOTIDE SEQUENCE [LARGE SCALE GENOMIC DNA]</scope>
    <source>
        <strain evidence="1 2">120-4 pot B 10/14</strain>
    </source>
</reference>
<evidence type="ECO:0000313" key="1">
    <source>
        <dbReference type="EMBL" id="CAG8707108.1"/>
    </source>
</evidence>
<evidence type="ECO:0000313" key="2">
    <source>
        <dbReference type="Proteomes" id="UP000789901"/>
    </source>
</evidence>
<sequence length="95" mass="11162">MSITRSGQIFKILSGRNPAIQQEEFEHFSDSQQSESVSFVTARSSLDPPPIYRKLFNKIFIEHQIFLQFQQKIQQEDGLEFTYKYLLSMKKGLEI</sequence>
<accession>A0ABN7V1M1</accession>